<feature type="chain" id="PRO_5039331976" description="DUF5642 domain-containing protein" evidence="2">
    <location>
        <begin position="21"/>
        <end position="205"/>
    </location>
</feature>
<organism evidence="3 4">
    <name type="scientific">Janibacter melonis</name>
    <dbReference type="NCBI Taxonomy" id="262209"/>
    <lineage>
        <taxon>Bacteria</taxon>
        <taxon>Bacillati</taxon>
        <taxon>Actinomycetota</taxon>
        <taxon>Actinomycetes</taxon>
        <taxon>Micrococcales</taxon>
        <taxon>Intrasporangiaceae</taxon>
        <taxon>Janibacter</taxon>
    </lineage>
</organism>
<dbReference type="RefSeq" id="WP_068270168.1">
    <property type="nucleotide sequence ID" value="NZ_LQZG01000001.1"/>
</dbReference>
<keyword evidence="2" id="KW-0732">Signal</keyword>
<feature type="signal peptide" evidence="2">
    <location>
        <begin position="1"/>
        <end position="20"/>
    </location>
</feature>
<proteinExistence type="predicted"/>
<sequence>MPVSRLTRAGSAILLVAALAGCGDVDPPEPPSAVASATPPAPGTPSVSLAEPGEDLLDRVRNGVVVRGASSKISWRWPQECYVSLKAQSARCDDDGTAYHLVIGAKPGLGLADSLADYREVAEEDSTLEETTLSVGGRDFTVLTDDGGGGEGDTAILSFLHQPQGSPDTFAVVLVTQAPLVDLAPDRVDELYQLLGSVEIEAPQR</sequence>
<comment type="caution">
    <text evidence="3">The sequence shown here is derived from an EMBL/GenBank/DDBJ whole genome shotgun (WGS) entry which is preliminary data.</text>
</comment>
<protein>
    <recommendedName>
        <fullName evidence="5">DUF5642 domain-containing protein</fullName>
    </recommendedName>
</protein>
<keyword evidence="4" id="KW-1185">Reference proteome</keyword>
<feature type="region of interest" description="Disordered" evidence="1">
    <location>
        <begin position="27"/>
        <end position="53"/>
    </location>
</feature>
<evidence type="ECO:0000313" key="3">
    <source>
        <dbReference type="EMBL" id="OAB88426.1"/>
    </source>
</evidence>
<dbReference type="EMBL" id="LQZG01000001">
    <property type="protein sequence ID" value="OAB88426.1"/>
    <property type="molecule type" value="Genomic_DNA"/>
</dbReference>
<accession>A0A176QF76</accession>
<dbReference type="STRING" id="262209.AWH69_01025"/>
<evidence type="ECO:0000256" key="1">
    <source>
        <dbReference type="SAM" id="MobiDB-lite"/>
    </source>
</evidence>
<evidence type="ECO:0000256" key="2">
    <source>
        <dbReference type="SAM" id="SignalP"/>
    </source>
</evidence>
<dbReference type="PROSITE" id="PS51257">
    <property type="entry name" value="PROKAR_LIPOPROTEIN"/>
    <property type="match status" value="1"/>
</dbReference>
<evidence type="ECO:0000313" key="4">
    <source>
        <dbReference type="Proteomes" id="UP000076976"/>
    </source>
</evidence>
<gene>
    <name evidence="3" type="ORF">AWH69_01025</name>
</gene>
<reference evidence="3 4" key="1">
    <citation type="submission" date="2016-01" db="EMBL/GenBank/DDBJ databases">
        <title>Janibacter melonis strain CD11_4 genome sequencing and assembly.</title>
        <authorList>
            <person name="Nair G.R."/>
            <person name="Kaur G."/>
            <person name="Chander A.M."/>
            <person name="Mayilraj S."/>
        </authorList>
    </citation>
    <scope>NUCLEOTIDE SEQUENCE [LARGE SCALE GENOMIC DNA]</scope>
    <source>
        <strain evidence="3 4">CD11-4</strain>
    </source>
</reference>
<dbReference type="AlphaFoldDB" id="A0A176QF76"/>
<dbReference type="Proteomes" id="UP000076976">
    <property type="component" value="Unassembled WGS sequence"/>
</dbReference>
<feature type="compositionally biased region" description="Low complexity" evidence="1">
    <location>
        <begin position="32"/>
        <end position="48"/>
    </location>
</feature>
<evidence type="ECO:0008006" key="5">
    <source>
        <dbReference type="Google" id="ProtNLM"/>
    </source>
</evidence>
<name>A0A176QF76_9MICO</name>